<dbReference type="InterPro" id="IPR035902">
    <property type="entry name" value="Nuc_phospho_transferase"/>
</dbReference>
<evidence type="ECO:0000256" key="2">
    <source>
        <dbReference type="ARBA" id="ARBA00022605"/>
    </source>
</evidence>
<evidence type="ECO:0000259" key="11">
    <source>
        <dbReference type="Pfam" id="PF00591"/>
    </source>
</evidence>
<dbReference type="GO" id="GO:0000287">
    <property type="term" value="F:magnesium ion binding"/>
    <property type="evidence" value="ECO:0007669"/>
    <property type="project" value="UniProtKB-UniRule"/>
</dbReference>
<keyword evidence="4 10" id="KW-0808">Transferase</keyword>
<feature type="binding site" evidence="10">
    <location>
        <position position="90"/>
    </location>
    <ligand>
        <name>Mg(2+)</name>
        <dbReference type="ChEBI" id="CHEBI:18420"/>
        <label>1</label>
    </ligand>
</feature>
<feature type="binding site" evidence="10">
    <location>
        <position position="223"/>
    </location>
    <ligand>
        <name>Mg(2+)</name>
        <dbReference type="ChEBI" id="CHEBI:18420"/>
        <label>2</label>
    </ligand>
</feature>
<comment type="pathway">
    <text evidence="1 10">Amino-acid biosynthesis; L-tryptophan biosynthesis; L-tryptophan from chorismate: step 2/5.</text>
</comment>
<dbReference type="EC" id="2.4.2.18" evidence="10"/>
<dbReference type="InterPro" id="IPR005940">
    <property type="entry name" value="Anthranilate_Pribosyl_Tfrase"/>
</dbReference>
<dbReference type="GO" id="GO:0005829">
    <property type="term" value="C:cytosol"/>
    <property type="evidence" value="ECO:0007669"/>
    <property type="project" value="TreeGrafter"/>
</dbReference>
<evidence type="ECO:0000256" key="3">
    <source>
        <dbReference type="ARBA" id="ARBA00022676"/>
    </source>
</evidence>
<feature type="binding site" evidence="10">
    <location>
        <begin position="106"/>
        <end position="114"/>
    </location>
    <ligand>
        <name>5-phospho-alpha-D-ribose 1-diphosphate</name>
        <dbReference type="ChEBI" id="CHEBI:58017"/>
    </ligand>
</feature>
<evidence type="ECO:0000256" key="4">
    <source>
        <dbReference type="ARBA" id="ARBA00022679"/>
    </source>
</evidence>
<dbReference type="Gene3D" id="3.40.1030.10">
    <property type="entry name" value="Nucleoside phosphorylase/phosphoribosyltransferase catalytic domain"/>
    <property type="match status" value="1"/>
</dbReference>
<feature type="binding site" evidence="10">
    <location>
        <position position="222"/>
    </location>
    <ligand>
        <name>Mg(2+)</name>
        <dbReference type="ChEBI" id="CHEBI:18420"/>
        <label>2</label>
    </ligand>
</feature>
<evidence type="ECO:0000256" key="9">
    <source>
        <dbReference type="ARBA" id="ARBA00061188"/>
    </source>
</evidence>
<feature type="binding site" evidence="10">
    <location>
        <begin position="88"/>
        <end position="91"/>
    </location>
    <ligand>
        <name>5-phospho-alpha-D-ribose 1-diphosphate</name>
        <dbReference type="ChEBI" id="CHEBI:58017"/>
    </ligand>
</feature>
<dbReference type="SUPFAM" id="SSF52418">
    <property type="entry name" value="Nucleoside phosphorylase/phosphoribosyltransferase catalytic domain"/>
    <property type="match status" value="1"/>
</dbReference>
<dbReference type="GO" id="GO:0004048">
    <property type="term" value="F:anthranilate phosphoribosyltransferase activity"/>
    <property type="evidence" value="ECO:0007669"/>
    <property type="project" value="UniProtKB-UniRule"/>
</dbReference>
<keyword evidence="6 10" id="KW-0822">Tryptophan biosynthesis</keyword>
<dbReference type="GO" id="GO:0000162">
    <property type="term" value="P:L-tryptophan biosynthetic process"/>
    <property type="evidence" value="ECO:0007669"/>
    <property type="project" value="UniProtKB-UniRule"/>
</dbReference>
<keyword evidence="10" id="KW-0460">Magnesium</keyword>
<dbReference type="HAMAP" id="MF_00211">
    <property type="entry name" value="TrpD"/>
    <property type="match status" value="1"/>
</dbReference>
<comment type="subunit">
    <text evidence="10">Homodimer.</text>
</comment>
<feature type="binding site" evidence="10">
    <location>
        <position position="109"/>
    </location>
    <ligand>
        <name>anthranilate</name>
        <dbReference type="ChEBI" id="CHEBI:16567"/>
        <label>1</label>
    </ligand>
</feature>
<keyword evidence="3 10" id="KW-0328">Glycosyltransferase</keyword>
<dbReference type="NCBIfam" id="TIGR01245">
    <property type="entry name" value="trpD"/>
    <property type="match status" value="1"/>
</dbReference>
<dbReference type="SUPFAM" id="SSF47648">
    <property type="entry name" value="Nucleoside phosphorylase/phosphoribosyltransferase N-terminal domain"/>
    <property type="match status" value="1"/>
</dbReference>
<feature type="binding site" evidence="10">
    <location>
        <position position="78"/>
    </location>
    <ligand>
        <name>5-phospho-alpha-D-ribose 1-diphosphate</name>
        <dbReference type="ChEBI" id="CHEBI:58017"/>
    </ligand>
</feature>
<dbReference type="PANTHER" id="PTHR43285:SF2">
    <property type="entry name" value="ANTHRANILATE PHOSPHORIBOSYLTRANSFERASE"/>
    <property type="match status" value="1"/>
</dbReference>
<evidence type="ECO:0000256" key="5">
    <source>
        <dbReference type="ARBA" id="ARBA00022723"/>
    </source>
</evidence>
<dbReference type="InterPro" id="IPR036320">
    <property type="entry name" value="Glycosyl_Trfase_fam3_N_dom_sf"/>
</dbReference>
<accession>A0A6N3ABC2</accession>
<proteinExistence type="inferred from homology"/>
<keyword evidence="5 10" id="KW-0479">Metal-binding</keyword>
<feature type="binding site" evidence="10">
    <location>
        <begin position="81"/>
        <end position="82"/>
    </location>
    <ligand>
        <name>5-phospho-alpha-D-ribose 1-diphosphate</name>
        <dbReference type="ChEBI" id="CHEBI:58017"/>
    </ligand>
</feature>
<dbReference type="RefSeq" id="WP_023015236.1">
    <property type="nucleotide sequence ID" value="NZ_CACRUO010000021.1"/>
</dbReference>
<sequence>MTLIQKIQTQPNLTQQDINTFIQTLINPDIDNETKAELLRDYTARPLNQTEVTYLVAAMIQTMYPVQPVYPGAMCVCGTGGDKSNSFNISTTASFIVAAAGVNVLKHGNRSITSASGSSDLLNKMGIASSQVADVETRMQETGLAFLNATDTYPVMKYIQPIRKMLEGPTIFNILGPMIHPFKLEYQVVGVYNPEFVKPMAETLYDLGRKRAIVLHGANGMDEATLSGENIIYEVNQETGITSYHLNAEDVGLTPASNETLKGGTPAENLEITLNILTGKDHSSKRDVVVLNAGIALYVAEKADSIQEGVTLAQQLIDEGKAFAQYKKTGGQVYDYIG</sequence>
<keyword evidence="7 10" id="KW-0057">Aromatic amino acid biosynthesis</keyword>
<gene>
    <name evidence="12" type="primary">trpGD</name>
    <name evidence="10" type="synonym">trpD</name>
    <name evidence="12" type="ORF">SSLFYP27_00846</name>
</gene>
<dbReference type="PANTHER" id="PTHR43285">
    <property type="entry name" value="ANTHRANILATE PHOSPHORIBOSYLTRANSFERASE"/>
    <property type="match status" value="1"/>
</dbReference>
<evidence type="ECO:0000256" key="10">
    <source>
        <dbReference type="HAMAP-Rule" id="MF_00211"/>
    </source>
</evidence>
<dbReference type="InterPro" id="IPR000312">
    <property type="entry name" value="Glycosyl_Trfase_fam3"/>
</dbReference>
<evidence type="ECO:0000256" key="7">
    <source>
        <dbReference type="ARBA" id="ARBA00023141"/>
    </source>
</evidence>
<comment type="similarity">
    <text evidence="9">In the C-terminal section; belongs to the anthranilate phosphoribosyltransferase family.</text>
</comment>
<keyword evidence="2 10" id="KW-0028">Amino-acid biosynthesis</keyword>
<comment type="function">
    <text evidence="10">Catalyzes the transfer of the phosphoribosyl group of 5-phosphorylribose-1-pyrophosphate (PRPP) to anthranilate to yield N-(5'-phosphoribosyl)-anthranilate (PRA).</text>
</comment>
<feature type="binding site" evidence="10">
    <location>
        <position position="78"/>
    </location>
    <ligand>
        <name>anthranilate</name>
        <dbReference type="ChEBI" id="CHEBI:16567"/>
        <label>1</label>
    </ligand>
</feature>
<feature type="binding site" evidence="10">
    <location>
        <position position="118"/>
    </location>
    <ligand>
        <name>5-phospho-alpha-D-ribose 1-diphosphate</name>
        <dbReference type="ChEBI" id="CHEBI:58017"/>
    </ligand>
</feature>
<feature type="domain" description="Glycosyl transferase family 3" evidence="11">
    <location>
        <begin position="75"/>
        <end position="322"/>
    </location>
</feature>
<evidence type="ECO:0000256" key="6">
    <source>
        <dbReference type="ARBA" id="ARBA00022822"/>
    </source>
</evidence>
<dbReference type="Gene3D" id="1.20.970.10">
    <property type="entry name" value="Transferase, Pyrimidine Nucleoside Phosphorylase, Chain C"/>
    <property type="match status" value="1"/>
</dbReference>
<protein>
    <recommendedName>
        <fullName evidence="10">Anthranilate phosphoribosyltransferase</fullName>
        <ecNumber evidence="10">2.4.2.18</ecNumber>
    </recommendedName>
</protein>
<evidence type="ECO:0000256" key="8">
    <source>
        <dbReference type="ARBA" id="ARBA00052328"/>
    </source>
</evidence>
<feature type="binding site" evidence="10">
    <location>
        <position position="86"/>
    </location>
    <ligand>
        <name>5-phospho-alpha-D-ribose 1-diphosphate</name>
        <dbReference type="ChEBI" id="CHEBI:58017"/>
    </ligand>
</feature>
<feature type="binding site" evidence="10">
    <location>
        <position position="223"/>
    </location>
    <ligand>
        <name>Mg(2+)</name>
        <dbReference type="ChEBI" id="CHEBI:18420"/>
        <label>1</label>
    </ligand>
</feature>
<dbReference type="AlphaFoldDB" id="A0A6N3ABC2"/>
<comment type="catalytic activity">
    <reaction evidence="8 10">
        <text>N-(5-phospho-beta-D-ribosyl)anthranilate + diphosphate = 5-phospho-alpha-D-ribose 1-diphosphate + anthranilate</text>
        <dbReference type="Rhea" id="RHEA:11768"/>
        <dbReference type="ChEBI" id="CHEBI:16567"/>
        <dbReference type="ChEBI" id="CHEBI:18277"/>
        <dbReference type="ChEBI" id="CHEBI:33019"/>
        <dbReference type="ChEBI" id="CHEBI:58017"/>
        <dbReference type="EC" id="2.4.2.18"/>
    </reaction>
</comment>
<dbReference type="UniPathway" id="UPA00035">
    <property type="reaction ID" value="UER00041"/>
</dbReference>
<feature type="binding site" evidence="10">
    <location>
        <position position="163"/>
    </location>
    <ligand>
        <name>anthranilate</name>
        <dbReference type="ChEBI" id="CHEBI:16567"/>
        <label>2</label>
    </ligand>
</feature>
<comment type="cofactor">
    <cofactor evidence="10">
        <name>Mg(2+)</name>
        <dbReference type="ChEBI" id="CHEBI:18420"/>
    </cofactor>
    <text evidence="10">Binds 2 magnesium ions per monomer.</text>
</comment>
<evidence type="ECO:0000256" key="1">
    <source>
        <dbReference type="ARBA" id="ARBA00004907"/>
    </source>
</evidence>
<dbReference type="EMBL" id="CACRUO010000021">
    <property type="protein sequence ID" value="VYT87156.1"/>
    <property type="molecule type" value="Genomic_DNA"/>
</dbReference>
<dbReference type="FunFam" id="3.40.1030.10:FF:000002">
    <property type="entry name" value="Anthranilate phosphoribosyltransferase"/>
    <property type="match status" value="1"/>
</dbReference>
<name>A0A6N3ABC2_STASI</name>
<comment type="similarity">
    <text evidence="10">Belongs to the anthranilate phosphoribosyltransferase family.</text>
</comment>
<evidence type="ECO:0000313" key="12">
    <source>
        <dbReference type="EMBL" id="VYT87156.1"/>
    </source>
</evidence>
<dbReference type="Pfam" id="PF00591">
    <property type="entry name" value="Glycos_transf_3"/>
    <property type="match status" value="1"/>
</dbReference>
<comment type="caution">
    <text evidence="10">Lacks conserved residue(s) required for the propagation of feature annotation.</text>
</comment>
<reference evidence="12" key="1">
    <citation type="submission" date="2019-11" db="EMBL/GenBank/DDBJ databases">
        <authorList>
            <person name="Feng L."/>
        </authorList>
    </citation>
    <scope>NUCLEOTIDE SEQUENCE</scope>
    <source>
        <strain evidence="12">SsimulansLFYP27</strain>
    </source>
</reference>
<organism evidence="12">
    <name type="scientific">Staphylococcus simulans</name>
    <dbReference type="NCBI Taxonomy" id="1286"/>
    <lineage>
        <taxon>Bacteria</taxon>
        <taxon>Bacillati</taxon>
        <taxon>Bacillota</taxon>
        <taxon>Bacilli</taxon>
        <taxon>Bacillales</taxon>
        <taxon>Staphylococcaceae</taxon>
        <taxon>Staphylococcus</taxon>
    </lineage>
</organism>